<feature type="compositionally biased region" description="Low complexity" evidence="1">
    <location>
        <begin position="113"/>
        <end position="133"/>
    </location>
</feature>
<feature type="region of interest" description="Disordered" evidence="1">
    <location>
        <begin position="112"/>
        <end position="141"/>
    </location>
</feature>
<keyword evidence="3" id="KW-1185">Reference proteome</keyword>
<evidence type="ECO:0000313" key="3">
    <source>
        <dbReference type="Proteomes" id="UP000636709"/>
    </source>
</evidence>
<dbReference type="Proteomes" id="UP000636709">
    <property type="component" value="Unassembled WGS sequence"/>
</dbReference>
<gene>
    <name evidence="2" type="ORF">HU200_049520</name>
</gene>
<dbReference type="EMBL" id="JACEFO010002221">
    <property type="protein sequence ID" value="KAF8672320.1"/>
    <property type="molecule type" value="Genomic_DNA"/>
</dbReference>
<dbReference type="OrthoDB" id="420076at2759"/>
<reference evidence="2" key="1">
    <citation type="submission" date="2020-07" db="EMBL/GenBank/DDBJ databases">
        <title>Genome sequence and genetic diversity analysis of an under-domesticated orphan crop, white fonio (Digitaria exilis).</title>
        <authorList>
            <person name="Bennetzen J.L."/>
            <person name="Chen S."/>
            <person name="Ma X."/>
            <person name="Wang X."/>
            <person name="Yssel A.E.J."/>
            <person name="Chaluvadi S.R."/>
            <person name="Johnson M."/>
            <person name="Gangashetty P."/>
            <person name="Hamidou F."/>
            <person name="Sanogo M.D."/>
            <person name="Zwaenepoel A."/>
            <person name="Wallace J."/>
            <person name="Van De Peer Y."/>
            <person name="Van Deynze A."/>
        </authorList>
    </citation>
    <scope>NUCLEOTIDE SEQUENCE</scope>
    <source>
        <tissue evidence="2">Leaves</tissue>
    </source>
</reference>
<evidence type="ECO:0000256" key="1">
    <source>
        <dbReference type="SAM" id="MobiDB-lite"/>
    </source>
</evidence>
<comment type="caution">
    <text evidence="2">The sequence shown here is derived from an EMBL/GenBank/DDBJ whole genome shotgun (WGS) entry which is preliminary data.</text>
</comment>
<dbReference type="AlphaFoldDB" id="A0A835E9Q2"/>
<accession>A0A835E9Q2</accession>
<protein>
    <submittedName>
        <fullName evidence="2">Uncharacterized protein</fullName>
    </submittedName>
</protein>
<sequence length="141" mass="15455">MSRRRRRPSSWCGELYLSYGTAALKGARPTLTDVVAAFTALSPPMGLDYFAVFYARRLGAAVAMQLPARLAGAIAEKVDDELATENPRFLAAAHDGVGWWRTVIREAFWGSGPSSRRCPPVRAPAPARTRSSATWPSSRWC</sequence>
<organism evidence="2 3">
    <name type="scientific">Digitaria exilis</name>
    <dbReference type="NCBI Taxonomy" id="1010633"/>
    <lineage>
        <taxon>Eukaryota</taxon>
        <taxon>Viridiplantae</taxon>
        <taxon>Streptophyta</taxon>
        <taxon>Embryophyta</taxon>
        <taxon>Tracheophyta</taxon>
        <taxon>Spermatophyta</taxon>
        <taxon>Magnoliopsida</taxon>
        <taxon>Liliopsida</taxon>
        <taxon>Poales</taxon>
        <taxon>Poaceae</taxon>
        <taxon>PACMAD clade</taxon>
        <taxon>Panicoideae</taxon>
        <taxon>Panicodae</taxon>
        <taxon>Paniceae</taxon>
        <taxon>Anthephorinae</taxon>
        <taxon>Digitaria</taxon>
    </lineage>
</organism>
<name>A0A835E9Q2_9POAL</name>
<evidence type="ECO:0000313" key="2">
    <source>
        <dbReference type="EMBL" id="KAF8672320.1"/>
    </source>
</evidence>
<proteinExistence type="predicted"/>